<gene>
    <name evidence="1" type="ORF">AMQ84_22430</name>
</gene>
<proteinExistence type="predicted"/>
<reference evidence="1 2" key="1">
    <citation type="submission" date="2015-08" db="EMBL/GenBank/DDBJ databases">
        <title>Genomes of Paenibacillus riograndensis.</title>
        <authorList>
            <person name="Sant'Anna F.H."/>
            <person name="Souza R."/>
            <person name="Ambrosini A."/>
            <person name="Bach E."/>
            <person name="Fernandes G."/>
            <person name="Balsanelli E."/>
            <person name="Baura V.A."/>
            <person name="Pedrosa F.O."/>
            <person name="Souza E.M."/>
            <person name="Passaglia L."/>
        </authorList>
    </citation>
    <scope>NUCLEOTIDE SEQUENCE [LARGE SCALE GENOMIC DNA]</scope>
    <source>
        <strain evidence="1 2">CAS34</strain>
    </source>
</reference>
<feature type="non-terminal residue" evidence="1">
    <location>
        <position position="148"/>
    </location>
</feature>
<evidence type="ECO:0000313" key="1">
    <source>
        <dbReference type="EMBL" id="KWX73808.1"/>
    </source>
</evidence>
<keyword evidence="2" id="KW-1185">Reference proteome</keyword>
<dbReference type="Proteomes" id="UP000070475">
    <property type="component" value="Unassembled WGS sequence"/>
</dbReference>
<evidence type="ECO:0000313" key="2">
    <source>
        <dbReference type="Proteomes" id="UP000070475"/>
    </source>
</evidence>
<sequence>MLVSNKSLEEINKKVEKYLRVIDESISTESADEIYKKYINLVQKIESKEYRPSRAVIANVYVSFAYFLFRVSEFEHFFKMLIQAQNYGFSSVEIDSLLFEAFIEPNINEFKKNYSANLNFLTSNGYLNAELTIPFHDLPYWLLQTELT</sequence>
<dbReference type="AlphaFoldDB" id="A0A132TR21"/>
<name>A0A132TR21_9BACL</name>
<dbReference type="EMBL" id="LIRB01000141">
    <property type="protein sequence ID" value="KWX73808.1"/>
    <property type="molecule type" value="Genomic_DNA"/>
</dbReference>
<accession>A0A132TR21</accession>
<comment type="caution">
    <text evidence="1">The sequence shown here is derived from an EMBL/GenBank/DDBJ whole genome shotgun (WGS) entry which is preliminary data.</text>
</comment>
<protein>
    <submittedName>
        <fullName evidence="1">Uncharacterized protein</fullName>
    </submittedName>
</protein>
<organism evidence="1 2">
    <name type="scientific">Paenibacillus riograndensis</name>
    <dbReference type="NCBI Taxonomy" id="483937"/>
    <lineage>
        <taxon>Bacteria</taxon>
        <taxon>Bacillati</taxon>
        <taxon>Bacillota</taxon>
        <taxon>Bacilli</taxon>
        <taxon>Bacillales</taxon>
        <taxon>Paenibacillaceae</taxon>
        <taxon>Paenibacillus</taxon>
        <taxon>Paenibacillus sonchi group</taxon>
    </lineage>
</organism>